<reference evidence="5 6" key="1">
    <citation type="journal article" date="2019" name="Environ. Microbiol.">
        <title>At the nexus of three kingdoms: the genome of the mycorrhizal fungus Gigaspora margarita provides insights into plant, endobacterial and fungal interactions.</title>
        <authorList>
            <person name="Venice F."/>
            <person name="Ghignone S."/>
            <person name="Salvioli di Fossalunga A."/>
            <person name="Amselem J."/>
            <person name="Novero M."/>
            <person name="Xianan X."/>
            <person name="Sedzielewska Toro K."/>
            <person name="Morin E."/>
            <person name="Lipzen A."/>
            <person name="Grigoriev I.V."/>
            <person name="Henrissat B."/>
            <person name="Martin F.M."/>
            <person name="Bonfante P."/>
        </authorList>
    </citation>
    <scope>NUCLEOTIDE SEQUENCE [LARGE SCALE GENOMIC DNA]</scope>
    <source>
        <strain evidence="5 6">BEG34</strain>
    </source>
</reference>
<sequence length="433" mass="49292">MPPKKVQPVQLCCLVHGDPEVSVFSVKISKSENVDALKSAIMEKQRPFFDNIAPKNLKLWSVNVDLTTENSQRAALGDLNADITSVLGGQLLNPLELIEEKFPTLPSMHVHVIVELPAFSNVAEFQSESSMKRTIDLCTKKRKVSLNRFSLDKRTTLINIAPTQKFVVPFYWDPSQTEDQHAQDQMEDYRVVRQGYLSYLKSNITLTSEIDWYDPKPKKDLLFLDDEALPFSVSGTTDVIIADKLFAKVHDMRNGIHVGFEIKKKIQDSHIHQAIGELIIANIISQFPVLIVLTDLMNEWIFFWLSNDKKVMQCPAALLHAINIIETALVKDTGGSIGDATVTNPIATRINFRNLRDNLQGNLQHENEEKDGLEQLLTRPKVDFKFEDDVANMNDVIEVTTEEEMLRWKVRQILRRLEETPGFLPNNDVVNMK</sequence>
<dbReference type="GO" id="GO:0005576">
    <property type="term" value="C:extracellular region"/>
    <property type="evidence" value="ECO:0007669"/>
    <property type="project" value="UniProtKB-SubCell"/>
</dbReference>
<evidence type="ECO:0000313" key="6">
    <source>
        <dbReference type="Proteomes" id="UP000439903"/>
    </source>
</evidence>
<protein>
    <submittedName>
        <fullName evidence="5">Crinkler family protein</fullName>
    </submittedName>
</protein>
<evidence type="ECO:0000256" key="3">
    <source>
        <dbReference type="ARBA" id="ARBA00022525"/>
    </source>
</evidence>
<dbReference type="EMBL" id="WTPW01002657">
    <property type="protein sequence ID" value="KAF0372736.1"/>
    <property type="molecule type" value="Genomic_DNA"/>
</dbReference>
<dbReference type="InterPro" id="IPR045379">
    <property type="entry name" value="Crinkler_N"/>
</dbReference>
<evidence type="ECO:0000256" key="2">
    <source>
        <dbReference type="ARBA" id="ARBA00004613"/>
    </source>
</evidence>
<dbReference type="Pfam" id="PF20147">
    <property type="entry name" value="Crinkler"/>
    <property type="match status" value="1"/>
</dbReference>
<comment type="caution">
    <text evidence="5">The sequence shown here is derived from an EMBL/GenBank/DDBJ whole genome shotgun (WGS) entry which is preliminary data.</text>
</comment>
<dbReference type="Proteomes" id="UP000439903">
    <property type="component" value="Unassembled WGS sequence"/>
</dbReference>
<comment type="subcellular location">
    <subcellularLocation>
        <location evidence="1">Host cell</location>
    </subcellularLocation>
    <subcellularLocation>
        <location evidence="2">Secreted</location>
    </subcellularLocation>
</comment>
<keyword evidence="6" id="KW-1185">Reference proteome</keyword>
<proteinExistence type="predicted"/>
<keyword evidence="3" id="KW-0964">Secreted</keyword>
<evidence type="ECO:0000256" key="1">
    <source>
        <dbReference type="ARBA" id="ARBA00004340"/>
    </source>
</evidence>
<accession>A0A8H3WZ20</accession>
<organism evidence="5 6">
    <name type="scientific">Gigaspora margarita</name>
    <dbReference type="NCBI Taxonomy" id="4874"/>
    <lineage>
        <taxon>Eukaryota</taxon>
        <taxon>Fungi</taxon>
        <taxon>Fungi incertae sedis</taxon>
        <taxon>Mucoromycota</taxon>
        <taxon>Glomeromycotina</taxon>
        <taxon>Glomeromycetes</taxon>
        <taxon>Diversisporales</taxon>
        <taxon>Gigasporaceae</taxon>
        <taxon>Gigaspora</taxon>
    </lineage>
</organism>
<evidence type="ECO:0000259" key="4">
    <source>
        <dbReference type="Pfam" id="PF20147"/>
    </source>
</evidence>
<dbReference type="AlphaFoldDB" id="A0A8H3WZ20"/>
<evidence type="ECO:0000313" key="5">
    <source>
        <dbReference type="EMBL" id="KAF0372736.1"/>
    </source>
</evidence>
<dbReference type="OrthoDB" id="2435285at2759"/>
<gene>
    <name evidence="5" type="ORF">F8M41_013095</name>
</gene>
<dbReference type="GO" id="GO:0043657">
    <property type="term" value="C:host cell"/>
    <property type="evidence" value="ECO:0007669"/>
    <property type="project" value="UniProtKB-SubCell"/>
</dbReference>
<name>A0A8H3WZ20_GIGMA</name>
<feature type="domain" description="Crinkler effector protein N-terminal" evidence="4">
    <location>
        <begin position="9"/>
        <end position="115"/>
    </location>
</feature>